<keyword evidence="3" id="KW-1185">Reference proteome</keyword>
<evidence type="ECO:0000313" key="3">
    <source>
        <dbReference type="Proteomes" id="UP000024635"/>
    </source>
</evidence>
<organism evidence="2 3">
    <name type="scientific">Ancylostoma ceylanicum</name>
    <dbReference type="NCBI Taxonomy" id="53326"/>
    <lineage>
        <taxon>Eukaryota</taxon>
        <taxon>Metazoa</taxon>
        <taxon>Ecdysozoa</taxon>
        <taxon>Nematoda</taxon>
        <taxon>Chromadorea</taxon>
        <taxon>Rhabditida</taxon>
        <taxon>Rhabditina</taxon>
        <taxon>Rhabditomorpha</taxon>
        <taxon>Strongyloidea</taxon>
        <taxon>Ancylostomatidae</taxon>
        <taxon>Ancylostomatinae</taxon>
        <taxon>Ancylostoma</taxon>
    </lineage>
</organism>
<dbReference type="Gene3D" id="3.40.33.10">
    <property type="entry name" value="CAP"/>
    <property type="match status" value="1"/>
</dbReference>
<dbReference type="SUPFAM" id="SSF55797">
    <property type="entry name" value="PR-1-like"/>
    <property type="match status" value="1"/>
</dbReference>
<dbReference type="EMBL" id="JARK01001449">
    <property type="protein sequence ID" value="EYC00705.1"/>
    <property type="molecule type" value="Genomic_DNA"/>
</dbReference>
<dbReference type="Proteomes" id="UP000024635">
    <property type="component" value="Unassembled WGS sequence"/>
</dbReference>
<reference evidence="3" key="1">
    <citation type="journal article" date="2015" name="Nat. Genet.">
        <title>The genome and transcriptome of the zoonotic hookworm Ancylostoma ceylanicum identify infection-specific gene families.</title>
        <authorList>
            <person name="Schwarz E.M."/>
            <person name="Hu Y."/>
            <person name="Antoshechkin I."/>
            <person name="Miller M.M."/>
            <person name="Sternberg P.W."/>
            <person name="Aroian R.V."/>
        </authorList>
    </citation>
    <scope>NUCLEOTIDE SEQUENCE</scope>
    <source>
        <strain evidence="3">HY135</strain>
    </source>
</reference>
<protein>
    <submittedName>
        <fullName evidence="2">Uncharacterized protein</fullName>
    </submittedName>
</protein>
<dbReference type="AlphaFoldDB" id="A0A016TDI2"/>
<accession>A0A016TDI2</accession>
<feature type="region of interest" description="Disordered" evidence="1">
    <location>
        <begin position="142"/>
        <end position="167"/>
    </location>
</feature>
<proteinExistence type="predicted"/>
<dbReference type="InterPro" id="IPR035940">
    <property type="entry name" value="CAP_sf"/>
</dbReference>
<evidence type="ECO:0000313" key="2">
    <source>
        <dbReference type="EMBL" id="EYC00705.1"/>
    </source>
</evidence>
<comment type="caution">
    <text evidence="2">The sequence shown here is derived from an EMBL/GenBank/DDBJ whole genome shotgun (WGS) entry which is preliminary data.</text>
</comment>
<dbReference type="OrthoDB" id="10407936at2759"/>
<evidence type="ECO:0000256" key="1">
    <source>
        <dbReference type="SAM" id="MobiDB-lite"/>
    </source>
</evidence>
<feature type="compositionally biased region" description="Basic and acidic residues" evidence="1">
    <location>
        <begin position="148"/>
        <end position="167"/>
    </location>
</feature>
<sequence>MNRFKSGVQLHHSDCVRFMMKAGLVLFIMLVIFAVLEAKVGVVENADKCRVAHNFRQVFDDGHNKLRMEMGLPEMIYDCEFEQAAAKEEEQPGYAEKNNYGKLTFTRTWETSVVEELIRAFQEMRKDGEAVRVAGIDDRKTTIPYRPDPYEDRQCFPNKDLPRNDFY</sequence>
<gene>
    <name evidence="2" type="primary">Acey_s0113.g360</name>
    <name evidence="2" type="ORF">Y032_0113g360</name>
</gene>
<name>A0A016TDI2_9BILA</name>